<accession>F5YEK6</accession>
<gene>
    <name evidence="2" type="ordered locus">TREAZ_1504</name>
</gene>
<reference evidence="3" key="1">
    <citation type="submission" date="2009-12" db="EMBL/GenBank/DDBJ databases">
        <title>Complete sequence of Treponema azotonutricium strain ZAS-9.</title>
        <authorList>
            <person name="Tetu S.G."/>
            <person name="Matson E."/>
            <person name="Ren Q."/>
            <person name="Seshadri R."/>
            <person name="Elbourne L."/>
            <person name="Hassan K.A."/>
            <person name="Durkin A."/>
            <person name="Radune D."/>
            <person name="Mohamoud Y."/>
            <person name="Shay R."/>
            <person name="Jin S."/>
            <person name="Zhang X."/>
            <person name="Lucey K."/>
            <person name="Ballor N.R."/>
            <person name="Ottesen E."/>
            <person name="Rosenthal R."/>
            <person name="Allen A."/>
            <person name="Leadbetter J.R."/>
            <person name="Paulsen I.T."/>
        </authorList>
    </citation>
    <scope>NUCLEOTIDE SEQUENCE [LARGE SCALE GENOMIC DNA]</scope>
    <source>
        <strain evidence="3">ATCC BAA-888 / DSM 13862 / ZAS-9</strain>
    </source>
</reference>
<dbReference type="EMBL" id="CP001841">
    <property type="protein sequence ID" value="AEF81078.1"/>
    <property type="molecule type" value="Genomic_DNA"/>
</dbReference>
<dbReference type="HOGENOM" id="CLU_1626343_0_0_12"/>
<reference evidence="2 3" key="2">
    <citation type="journal article" date="2011" name="ISME J.">
        <title>RNA-seq reveals cooperative metabolic interactions between two termite-gut spirochete species in co-culture.</title>
        <authorList>
            <person name="Rosenthal A.Z."/>
            <person name="Matson E.G."/>
            <person name="Eldar A."/>
            <person name="Leadbetter J.R."/>
        </authorList>
    </citation>
    <scope>NUCLEOTIDE SEQUENCE [LARGE SCALE GENOMIC DNA]</scope>
    <source>
        <strain evidence="3">ATCC BAA-888 / DSM 13862 / ZAS-9</strain>
    </source>
</reference>
<dbReference type="Proteomes" id="UP000009222">
    <property type="component" value="Chromosome"/>
</dbReference>
<dbReference type="InParanoid" id="F5YEK6"/>
<keyword evidence="1" id="KW-0175">Coiled coil</keyword>
<dbReference type="RefSeq" id="WP_015710510.1">
    <property type="nucleotide sequence ID" value="NC_015577.1"/>
</dbReference>
<sequence>MIDIGTEEEKKPDDLTGMEPLAAKDYILQFITTLKLTEKQSEELESEERKWESRVSLASEKNEEALQKEARNELERVKAKRLTLKEEIAELGTQIENMRSQLPFLAARQRSIDPDLLEQELLIALGHMPGDEKIAATDREFSKLEKEKSAQDALEELKARMKKP</sequence>
<feature type="coiled-coil region" evidence="1">
    <location>
        <begin position="34"/>
        <end position="101"/>
    </location>
</feature>
<dbReference type="OrthoDB" id="361704at2"/>
<dbReference type="STRING" id="545695.TREAZ_1504"/>
<evidence type="ECO:0000313" key="2">
    <source>
        <dbReference type="EMBL" id="AEF81078.1"/>
    </source>
</evidence>
<evidence type="ECO:0000256" key="1">
    <source>
        <dbReference type="SAM" id="Coils"/>
    </source>
</evidence>
<name>F5YEK6_LEAAZ</name>
<evidence type="ECO:0000313" key="3">
    <source>
        <dbReference type="Proteomes" id="UP000009222"/>
    </source>
</evidence>
<dbReference type="AlphaFoldDB" id="F5YEK6"/>
<keyword evidence="3" id="KW-1185">Reference proteome</keyword>
<proteinExistence type="predicted"/>
<organism evidence="2 3">
    <name type="scientific">Leadbettera azotonutricia (strain ATCC BAA-888 / DSM 13862 / ZAS-9)</name>
    <name type="common">Treponema azotonutricium</name>
    <dbReference type="NCBI Taxonomy" id="545695"/>
    <lineage>
        <taxon>Bacteria</taxon>
        <taxon>Pseudomonadati</taxon>
        <taxon>Spirochaetota</taxon>
        <taxon>Spirochaetia</taxon>
        <taxon>Spirochaetales</taxon>
        <taxon>Breznakiellaceae</taxon>
        <taxon>Leadbettera</taxon>
    </lineage>
</organism>
<protein>
    <submittedName>
        <fullName evidence="2">Putative chromosome partition protein</fullName>
    </submittedName>
</protein>
<dbReference type="KEGG" id="taz:TREAZ_1504"/>